<name>A0A1N6IKT5_9BURK</name>
<evidence type="ECO:0000313" key="1">
    <source>
        <dbReference type="EMBL" id="SIO32606.1"/>
    </source>
</evidence>
<keyword evidence="2" id="KW-1185">Reference proteome</keyword>
<gene>
    <name evidence="1" type="ORF">SAMN05444165_2254</name>
</gene>
<protein>
    <submittedName>
        <fullName evidence="1">Uncharacterized protein</fullName>
    </submittedName>
</protein>
<reference evidence="1 2" key="1">
    <citation type="submission" date="2016-11" db="EMBL/GenBank/DDBJ databases">
        <authorList>
            <person name="Jaros S."/>
            <person name="Januszkiewicz K."/>
            <person name="Wedrychowicz H."/>
        </authorList>
    </citation>
    <scope>NUCLEOTIDE SEQUENCE [LARGE SCALE GENOMIC DNA]</scope>
    <source>
        <strain evidence="1 2">GAS95</strain>
    </source>
</reference>
<dbReference type="EMBL" id="FSRU01000001">
    <property type="protein sequence ID" value="SIO32606.1"/>
    <property type="molecule type" value="Genomic_DNA"/>
</dbReference>
<dbReference type="Proteomes" id="UP000185151">
    <property type="component" value="Unassembled WGS sequence"/>
</dbReference>
<dbReference type="AlphaFoldDB" id="A0A1N6IKT5"/>
<organism evidence="1 2">
    <name type="scientific">Paraburkholderia phenazinium</name>
    <dbReference type="NCBI Taxonomy" id="60549"/>
    <lineage>
        <taxon>Bacteria</taxon>
        <taxon>Pseudomonadati</taxon>
        <taxon>Pseudomonadota</taxon>
        <taxon>Betaproteobacteria</taxon>
        <taxon>Burkholderiales</taxon>
        <taxon>Burkholderiaceae</taxon>
        <taxon>Paraburkholderia</taxon>
    </lineage>
</organism>
<sequence>MYSKKTWCCCFCGATARMSRVCLIGVPRADAAPGLWPMRVAYFTEETPADM</sequence>
<accession>A0A1N6IKT5</accession>
<proteinExistence type="predicted"/>
<evidence type="ECO:0000313" key="2">
    <source>
        <dbReference type="Proteomes" id="UP000185151"/>
    </source>
</evidence>